<dbReference type="GO" id="GO:0005524">
    <property type="term" value="F:ATP binding"/>
    <property type="evidence" value="ECO:0007669"/>
    <property type="project" value="UniProtKB-UniRule"/>
</dbReference>
<comment type="catalytic activity">
    <reaction evidence="7">
        <text>a 1,2-diacyl-sn-glycero-3-phospho-(1D-myo-inositol) + ATP = a 1,2-diacyl-sn-glycero-3-phospho-(1D-myo-inositol 4-phosphate) + ADP + H(+)</text>
        <dbReference type="Rhea" id="RHEA:19877"/>
        <dbReference type="ChEBI" id="CHEBI:15378"/>
        <dbReference type="ChEBI" id="CHEBI:30616"/>
        <dbReference type="ChEBI" id="CHEBI:57880"/>
        <dbReference type="ChEBI" id="CHEBI:58178"/>
        <dbReference type="ChEBI" id="CHEBI:456216"/>
        <dbReference type="EC" id="2.7.1.67"/>
    </reaction>
</comment>
<dbReference type="Proteomes" id="UP000602905">
    <property type="component" value="Unassembled WGS sequence"/>
</dbReference>
<reference evidence="10" key="1">
    <citation type="submission" date="2020-09" db="EMBL/GenBank/DDBJ databases">
        <title>Comparative genome analyses of four rice-infecting Rhizoctonia solani isolates reveal extensive enrichment of homogalacturonan modification genes.</title>
        <authorList>
            <person name="Lee D.-Y."/>
            <person name="Jeon J."/>
            <person name="Kim K.-T."/>
            <person name="Cheong K."/>
            <person name="Song H."/>
            <person name="Choi G."/>
            <person name="Ko J."/>
            <person name="Opiyo S.O."/>
            <person name="Zuo S."/>
            <person name="Madhav S."/>
            <person name="Lee Y.-H."/>
            <person name="Wang G.-L."/>
        </authorList>
    </citation>
    <scope>NUCLEOTIDE SEQUENCE</scope>
    <source>
        <strain evidence="10">AG1-IA WGL</strain>
    </source>
</reference>
<feature type="region of interest" description="Disordered" evidence="8">
    <location>
        <begin position="564"/>
        <end position="594"/>
    </location>
</feature>
<feature type="region of interest" description="Disordered" evidence="8">
    <location>
        <begin position="629"/>
        <end position="678"/>
    </location>
</feature>
<dbReference type="PROSITE" id="PS50290">
    <property type="entry name" value="PI3_4_KINASE_3"/>
    <property type="match status" value="1"/>
</dbReference>
<dbReference type="InterPro" id="IPR039756">
    <property type="entry name" value="Lsb6/PI4K2"/>
</dbReference>
<dbReference type="EMBL" id="JACYCD010000052">
    <property type="protein sequence ID" value="KAF8705844.1"/>
    <property type="molecule type" value="Genomic_DNA"/>
</dbReference>
<gene>
    <name evidence="10" type="ORF">RHS03_04871</name>
</gene>
<keyword evidence="5 7" id="KW-0067">ATP-binding</keyword>
<evidence type="ECO:0000256" key="7">
    <source>
        <dbReference type="RuleBase" id="RU367084"/>
    </source>
</evidence>
<dbReference type="EC" id="2.7.1.67" evidence="7"/>
<dbReference type="GO" id="GO:0000329">
    <property type="term" value="C:fungal-type vacuole membrane"/>
    <property type="evidence" value="ECO:0007669"/>
    <property type="project" value="TreeGrafter"/>
</dbReference>
<proteinExistence type="inferred from homology"/>
<accession>A0A8H7HRI6</accession>
<dbReference type="GO" id="GO:0005768">
    <property type="term" value="C:endosome"/>
    <property type="evidence" value="ECO:0007669"/>
    <property type="project" value="UniProtKB-UniRule"/>
</dbReference>
<protein>
    <recommendedName>
        <fullName evidence="7">Phosphatidylinositol 4-kinase</fullName>
        <ecNumber evidence="7">2.7.1.67</ecNumber>
    </recommendedName>
</protein>
<dbReference type="PANTHER" id="PTHR12865">
    <property type="entry name" value="PHOSPHATIDYLINOSITOL 4-KINASE TYPE-II"/>
    <property type="match status" value="1"/>
</dbReference>
<keyword evidence="1 7" id="KW-1003">Cell membrane</keyword>
<feature type="domain" description="PI3K/PI4K catalytic" evidence="9">
    <location>
        <begin position="127"/>
        <end position="533"/>
    </location>
</feature>
<dbReference type="PANTHER" id="PTHR12865:SF1">
    <property type="entry name" value="PHOSPHATIDYLINOSITOL 4-KINASE TYPE 2"/>
    <property type="match status" value="1"/>
</dbReference>
<keyword evidence="6" id="KW-0472">Membrane</keyword>
<keyword evidence="3 7" id="KW-0547">Nucleotide-binding</keyword>
<dbReference type="GO" id="GO:0046854">
    <property type="term" value="P:phosphatidylinositol phosphate biosynthetic process"/>
    <property type="evidence" value="ECO:0007669"/>
    <property type="project" value="UniProtKB-UniRule"/>
</dbReference>
<keyword evidence="4 7" id="KW-0418">Kinase</keyword>
<evidence type="ECO:0000256" key="1">
    <source>
        <dbReference type="ARBA" id="ARBA00022475"/>
    </source>
</evidence>
<sequence>MPSHAGYEPIAGDDDADISRPSLDSQDGSVTGRRRRGPSVDLKGLDTAFKRWTETIAQRVKINRRKKLEIQPEKREIVFSVFQPAHGRLPPPPVSTTVMKTLDHQPPITHEEFERIVQSVRAAIFEGIHPKMISKGSSGSYYARVRDPDTGQIKTIGVFKPKDEECPADLKFPNVDRCVGSFPQQEARSLTILGFGRSCLIPNLSYISEAGASLLDTRLSLHIVPHTELASFASPEEPDRSAAKKGKALPEKIGSLQLFAHGFTDASDFLRKHPWPGRSIADTWNEDDHRQGRHSKRCFNALGVLCGKAGGDYDDYDDMDYDQNLHATTNTSTRAGGSFVWTPALQQSFREELEKLIILDYLMRNTGTHEKQIVDTAPTRLPMMSELKQSGAPSHVPHNTPGAESTASPYSRPHIHIAAIDNSLSFRASPSSEGMEVLYREDKEPLPTIAVIIRMVGRDDFSTQKIVFLGSRFQSEDRQMAVLKGQGWNIVQSLKRDEEGCPLELTRRVKVLVWDDEVEVINETVDAEDGEAAPLPAQSPKSPRSPVVAPTRQSISPLSFAMPRRRRSRSISDFPPPRPRAPVPFTQAVGTSSGETSGVAMLAQLEKLDEVSSGREDAVATEEVEITTTDVFRSDQASNKNPDAVLTRPGPSRISPVPEHDEGETALPPPHPSRIASDPIPLVQEDLDGEDDEVNPMMFSSVTSLGDNTPIPPSMTRSATAAQGPRPSLEGRRWPSFGAIGKRGQRLSLDTATATDVVSGKTRTVIRERLQTVDSKAFFQNCPHFNRAYCGVIHRGLMAKERAEDVPATLLRGIK</sequence>
<comment type="caution">
    <text evidence="10">The sequence shown here is derived from an EMBL/GenBank/DDBJ whole genome shotgun (WGS) entry which is preliminary data.</text>
</comment>
<evidence type="ECO:0000259" key="9">
    <source>
        <dbReference type="PROSITE" id="PS50290"/>
    </source>
</evidence>
<dbReference type="AlphaFoldDB" id="A0A8H7HRI6"/>
<feature type="region of interest" description="Disordered" evidence="8">
    <location>
        <begin position="1"/>
        <end position="41"/>
    </location>
</feature>
<organism evidence="10 11">
    <name type="scientific">Rhizoctonia solani</name>
    <dbReference type="NCBI Taxonomy" id="456999"/>
    <lineage>
        <taxon>Eukaryota</taxon>
        <taxon>Fungi</taxon>
        <taxon>Dikarya</taxon>
        <taxon>Basidiomycota</taxon>
        <taxon>Agaricomycotina</taxon>
        <taxon>Agaricomycetes</taxon>
        <taxon>Cantharellales</taxon>
        <taxon>Ceratobasidiaceae</taxon>
        <taxon>Rhizoctonia</taxon>
    </lineage>
</organism>
<feature type="region of interest" description="Disordered" evidence="8">
    <location>
        <begin position="704"/>
        <end position="734"/>
    </location>
</feature>
<name>A0A8H7HRI6_9AGAM</name>
<dbReference type="GO" id="GO:0005802">
    <property type="term" value="C:trans-Golgi network"/>
    <property type="evidence" value="ECO:0007669"/>
    <property type="project" value="TreeGrafter"/>
</dbReference>
<dbReference type="InterPro" id="IPR000403">
    <property type="entry name" value="PI3/4_kinase_cat_dom"/>
</dbReference>
<dbReference type="GO" id="GO:0007030">
    <property type="term" value="P:Golgi organization"/>
    <property type="evidence" value="ECO:0007669"/>
    <property type="project" value="TreeGrafter"/>
</dbReference>
<evidence type="ECO:0000256" key="3">
    <source>
        <dbReference type="ARBA" id="ARBA00022741"/>
    </source>
</evidence>
<evidence type="ECO:0000256" key="4">
    <source>
        <dbReference type="ARBA" id="ARBA00022777"/>
    </source>
</evidence>
<feature type="region of interest" description="Disordered" evidence="8">
    <location>
        <begin position="525"/>
        <end position="551"/>
    </location>
</feature>
<evidence type="ECO:0000256" key="2">
    <source>
        <dbReference type="ARBA" id="ARBA00022679"/>
    </source>
</evidence>
<evidence type="ECO:0000256" key="8">
    <source>
        <dbReference type="SAM" id="MobiDB-lite"/>
    </source>
</evidence>
<evidence type="ECO:0000256" key="5">
    <source>
        <dbReference type="ARBA" id="ARBA00022840"/>
    </source>
</evidence>
<feature type="non-terminal residue" evidence="10">
    <location>
        <position position="815"/>
    </location>
</feature>
<comment type="subcellular location">
    <subcellularLocation>
        <location evidence="7">Cell membrane</location>
        <topology evidence="7">Peripheral membrane protein</topology>
    </subcellularLocation>
    <subcellularLocation>
        <location evidence="7">Vacuole membrane</location>
        <topology evidence="7">Peripheral membrane protein</topology>
    </subcellularLocation>
</comment>
<evidence type="ECO:0000313" key="11">
    <source>
        <dbReference type="Proteomes" id="UP000602905"/>
    </source>
</evidence>
<dbReference type="GO" id="GO:0005886">
    <property type="term" value="C:plasma membrane"/>
    <property type="evidence" value="ECO:0007669"/>
    <property type="project" value="UniProtKB-SubCell"/>
</dbReference>
<keyword evidence="2 7" id="KW-0808">Transferase</keyword>
<comment type="cofactor">
    <cofactor evidence="7">
        <name>Mg(2+)</name>
        <dbReference type="ChEBI" id="CHEBI:18420"/>
    </cofactor>
    <cofactor evidence="7">
        <name>Mn(2+)</name>
        <dbReference type="ChEBI" id="CHEBI:29035"/>
    </cofactor>
</comment>
<dbReference type="GO" id="GO:0007032">
    <property type="term" value="P:endosome organization"/>
    <property type="evidence" value="ECO:0007669"/>
    <property type="project" value="TreeGrafter"/>
</dbReference>
<evidence type="ECO:0000256" key="6">
    <source>
        <dbReference type="ARBA" id="ARBA00023136"/>
    </source>
</evidence>
<dbReference type="OrthoDB" id="3349449at2759"/>
<dbReference type="GO" id="GO:0004430">
    <property type="term" value="F:1-phosphatidylinositol 4-kinase activity"/>
    <property type="evidence" value="ECO:0007669"/>
    <property type="project" value="UniProtKB-UniRule"/>
</dbReference>
<comment type="similarity">
    <text evidence="7">Belongs to the PI3/PI4-kinase family.</text>
</comment>
<evidence type="ECO:0000313" key="10">
    <source>
        <dbReference type="EMBL" id="KAF8705844.1"/>
    </source>
</evidence>
<feature type="region of interest" description="Disordered" evidence="8">
    <location>
        <begin position="388"/>
        <end position="409"/>
    </location>
</feature>